<feature type="domain" description="DUF1156" evidence="6">
    <location>
        <begin position="14"/>
        <end position="68"/>
    </location>
</feature>
<dbReference type="PROSITE" id="PS00092">
    <property type="entry name" value="N6_MTASE"/>
    <property type="match status" value="1"/>
</dbReference>
<evidence type="ECO:0000256" key="5">
    <source>
        <dbReference type="ARBA" id="ARBA00047942"/>
    </source>
</evidence>
<dbReference type="InterPro" id="IPR002052">
    <property type="entry name" value="DNA_methylase_N6_adenine_CS"/>
</dbReference>
<dbReference type="Gene3D" id="3.40.50.150">
    <property type="entry name" value="Vaccinia Virus protein VP39"/>
    <property type="match status" value="2"/>
</dbReference>
<dbReference type="GO" id="GO:0032259">
    <property type="term" value="P:methylation"/>
    <property type="evidence" value="ECO:0007669"/>
    <property type="project" value="UniProtKB-KW"/>
</dbReference>
<dbReference type="Proteomes" id="UP000028781">
    <property type="component" value="Chromosome"/>
</dbReference>
<gene>
    <name evidence="7" type="ORF">JH146_0380</name>
</gene>
<dbReference type="EMBL" id="CP009149">
    <property type="protein sequence ID" value="AIJ05230.1"/>
    <property type="molecule type" value="Genomic_DNA"/>
</dbReference>
<dbReference type="RefSeq" id="WP_048201420.1">
    <property type="nucleotide sequence ID" value="NZ_CP009149.1"/>
</dbReference>
<organism evidence="7 8">
    <name type="scientific">Methanocaldococcus bathoardescens</name>
    <dbReference type="NCBI Taxonomy" id="1301915"/>
    <lineage>
        <taxon>Archaea</taxon>
        <taxon>Methanobacteriati</taxon>
        <taxon>Methanobacteriota</taxon>
        <taxon>Methanomada group</taxon>
        <taxon>Methanococci</taxon>
        <taxon>Methanococcales</taxon>
        <taxon>Methanocaldococcaceae</taxon>
        <taxon>Methanocaldococcus</taxon>
    </lineage>
</organism>
<dbReference type="HOGENOM" id="CLU_007795_2_0_2"/>
<dbReference type="GO" id="GO:0003676">
    <property type="term" value="F:nucleic acid binding"/>
    <property type="evidence" value="ECO:0007669"/>
    <property type="project" value="InterPro"/>
</dbReference>
<sequence length="920" mass="106375">MEEFPIKRAFIEEVFPVKEVSEESAKEKNIRHGHISTLHIWWARRPLASSRTTSYASLIEYSEEKEDDIKDFIKDLAKWENSTNSAIIKRAREDIKKSLGYVPRVLDPFSGGGAIPLECLRLGCEVYANDYNPVAVLILKAVLEYPQKYGRKKSIETMENKDSYEDTKKWKSILKYDTDDKNPLLEDVKKWGNYVLEEAKKEIGRFYPVDEDGSIPVGYIWARTVPCQNPSCNAEIPLMRQFWLAKKSNKKVALYPYVEDGEAKFKIVGDGYEKMPDDFDPSKGTVKRAIVTCPVCGSVIDAKTLRNLFKEGKSGERLVAVVLHNPKERGKKYRVATEMDVEIFKEAEIYLEKKREEFIDKWGFDPVPDEPLPPKGTLGFRVQGYGMDKWEDLFNARQKLALITFMDKIREAYYKILEELKDRENIEDKEDYAKAIVTYLAFGLDRLADYNSNLTVWAVAGEFIAHTFGRQALPMVWDYFELNPWSSATGDWNSAMDWIISVLEHLSQISPTENNSIPKVTHSSAISLPYPDNFFDAVFTDPPYYDNVPYSYLSDFFYVWLKRTIGDLYPDLFSTPLTPKSQEIVAYTHNKSWEDAKKFFEENLKKAFKEIYRVLKPNGIAVIVYAHKTTEGWETIINALLESGLVITASYPIHTEMKARLRAKESAALASSIYIVARKMQKEEIGWLNEVKEEIKKHLHKKLDKLWEEGIGGADFFISAIGSAIEIFGRYNKIMDYEGNEIKGDKLLEYVREIVTDYAVKQIIHNGFADELSPLSRFYLLYRWSYGTSKVIFDEARKLAQSVGLNLEKEWNKGFIKKDKEYIYLLGPHERKLEELKEPKDLVDVLHKVLKLWEKGDREGIIKTLQETNYLKDSFFKFAQAISETLPKDSKEKKLLDGFLVGRENIIKSAKDEKLDKWIK</sequence>
<evidence type="ECO:0000313" key="7">
    <source>
        <dbReference type="EMBL" id="AIJ05230.1"/>
    </source>
</evidence>
<comment type="catalytic activity">
    <reaction evidence="5">
        <text>a 2'-deoxyadenosine in DNA + S-adenosyl-L-methionine = an N(6)-methyl-2'-deoxyadenosine in DNA + S-adenosyl-L-homocysteine + H(+)</text>
        <dbReference type="Rhea" id="RHEA:15197"/>
        <dbReference type="Rhea" id="RHEA-COMP:12418"/>
        <dbReference type="Rhea" id="RHEA-COMP:12419"/>
        <dbReference type="ChEBI" id="CHEBI:15378"/>
        <dbReference type="ChEBI" id="CHEBI:57856"/>
        <dbReference type="ChEBI" id="CHEBI:59789"/>
        <dbReference type="ChEBI" id="CHEBI:90615"/>
        <dbReference type="ChEBI" id="CHEBI:90616"/>
        <dbReference type="EC" id="2.1.1.72"/>
    </reaction>
</comment>
<keyword evidence="2 7" id="KW-0489">Methyltransferase</keyword>
<keyword evidence="3 7" id="KW-0808">Transferase</keyword>
<dbReference type="InterPro" id="IPR009537">
    <property type="entry name" value="DUF1156"/>
</dbReference>
<keyword evidence="8" id="KW-1185">Reference proteome</keyword>
<protein>
    <recommendedName>
        <fullName evidence="1">site-specific DNA-methyltransferase (adenine-specific)</fullName>
        <ecNumber evidence="1">2.1.1.72</ecNumber>
    </recommendedName>
</protein>
<dbReference type="AlphaFoldDB" id="A0A076LA45"/>
<evidence type="ECO:0000256" key="2">
    <source>
        <dbReference type="ARBA" id="ARBA00022603"/>
    </source>
</evidence>
<dbReference type="GeneID" id="24890975"/>
<proteinExistence type="predicted"/>
<evidence type="ECO:0000256" key="1">
    <source>
        <dbReference type="ARBA" id="ARBA00011900"/>
    </source>
</evidence>
<dbReference type="REBASE" id="91036">
    <property type="entry name" value="M.Msp146ORF380P"/>
</dbReference>
<dbReference type="GO" id="GO:0009007">
    <property type="term" value="F:site-specific DNA-methyltransferase (adenine-specific) activity"/>
    <property type="evidence" value="ECO:0007669"/>
    <property type="project" value="UniProtKB-EC"/>
</dbReference>
<dbReference type="STRING" id="1301915.JH146_0380"/>
<dbReference type="SUPFAM" id="SSF53335">
    <property type="entry name" value="S-adenosyl-L-methionine-dependent methyltransferases"/>
    <property type="match status" value="1"/>
</dbReference>
<dbReference type="Pfam" id="PF02086">
    <property type="entry name" value="MethyltransfD12"/>
    <property type="match status" value="1"/>
</dbReference>
<dbReference type="InterPro" id="IPR029063">
    <property type="entry name" value="SAM-dependent_MTases_sf"/>
</dbReference>
<dbReference type="EC" id="2.1.1.72" evidence="1"/>
<accession>A0A076LA45</accession>
<name>A0A076LA45_9EURY</name>
<evidence type="ECO:0000259" key="6">
    <source>
        <dbReference type="Pfam" id="PF06634"/>
    </source>
</evidence>
<evidence type="ECO:0000313" key="8">
    <source>
        <dbReference type="Proteomes" id="UP000028781"/>
    </source>
</evidence>
<dbReference type="KEGG" id="mjh:JH146_0380"/>
<dbReference type="GO" id="GO:0009307">
    <property type="term" value="P:DNA restriction-modification system"/>
    <property type="evidence" value="ECO:0007669"/>
    <property type="project" value="InterPro"/>
</dbReference>
<dbReference type="InterPro" id="IPR012327">
    <property type="entry name" value="MeTrfase_D12"/>
</dbReference>
<reference evidence="7 8" key="1">
    <citation type="journal article" date="2015" name="Int. J. Syst. Evol. Microbiol.">
        <title>M ethanocaldococcus bathoardescens sp. nov., a hyperthermophilic methanogen isolated from a volcanically active deep-sea hydrothermal vent.</title>
        <authorList>
            <person name="Stewart L.C."/>
            <person name="Jung J.H."/>
            <person name="Kim Y.T."/>
            <person name="Kwon S.W."/>
            <person name="Park C.S."/>
            <person name="Holden J.F."/>
        </authorList>
    </citation>
    <scope>NUCLEOTIDE SEQUENCE [LARGE SCALE GENOMIC DNA]</scope>
    <source>
        <strain evidence="7 8">JH146</strain>
    </source>
</reference>
<keyword evidence="4" id="KW-0949">S-adenosyl-L-methionine</keyword>
<evidence type="ECO:0000256" key="3">
    <source>
        <dbReference type="ARBA" id="ARBA00022679"/>
    </source>
</evidence>
<dbReference type="Pfam" id="PF06634">
    <property type="entry name" value="DUF1156"/>
    <property type="match status" value="1"/>
</dbReference>
<evidence type="ECO:0000256" key="4">
    <source>
        <dbReference type="ARBA" id="ARBA00022691"/>
    </source>
</evidence>
<dbReference type="OrthoDB" id="93530at2157"/>